<sequence length="347" mass="37196">MRLNNLTEARDEYLDLEVAAAAAIFVREVIALEAGQEVLVTADTRTDMRVPDAIARAVMAAGGVPSLLRYPSPGRSYGASPAVVAAAAKASAVWVACSWNELIYSEAWQSVMEAGVQYVSYGGLDCDGFVRCVGGVDTPKLEEMGQEIIALLTDAEMHVTSKAGTDIRFHNRGGTVGSFRMVANPVRIPIMLAGQVTWEPNEGSMTGRLVADGVLSPPEDVGLILEPLTLEIAGGRIDRIAGGREAALLERWIAQREDPTLRRIAHASLGFNPGVRVPTGRILEDERAFGDIDFGWGAWVGRPAAGHFDFTCRQVSITADGVEILRDGLFVDPKLAALCREMGVPGH</sequence>
<reference evidence="2 3" key="1">
    <citation type="submission" date="2017-03" db="EMBL/GenBank/DDBJ databases">
        <authorList>
            <person name="Afonso C.L."/>
            <person name="Miller P.J."/>
            <person name="Scott M.A."/>
            <person name="Spackman E."/>
            <person name="Goraichik I."/>
            <person name="Dimitrov K.M."/>
            <person name="Suarez D.L."/>
            <person name="Swayne D.E."/>
        </authorList>
    </citation>
    <scope>NUCLEOTIDE SEQUENCE [LARGE SCALE GENOMIC DNA]</scope>
    <source>
        <strain evidence="2 3">CECT 7023</strain>
    </source>
</reference>
<dbReference type="InterPro" id="IPR052170">
    <property type="entry name" value="M29_Exopeptidase"/>
</dbReference>
<dbReference type="EMBL" id="FWFZ01000001">
    <property type="protein sequence ID" value="SLN15877.1"/>
    <property type="molecule type" value="Genomic_DNA"/>
</dbReference>
<organism evidence="2 3">
    <name type="scientific">Roseisalinus antarcticus</name>
    <dbReference type="NCBI Taxonomy" id="254357"/>
    <lineage>
        <taxon>Bacteria</taxon>
        <taxon>Pseudomonadati</taxon>
        <taxon>Pseudomonadota</taxon>
        <taxon>Alphaproteobacteria</taxon>
        <taxon>Rhodobacterales</taxon>
        <taxon>Roseobacteraceae</taxon>
        <taxon>Roseisalinus</taxon>
    </lineage>
</organism>
<evidence type="ECO:0000256" key="1">
    <source>
        <dbReference type="ARBA" id="ARBA00022723"/>
    </source>
</evidence>
<dbReference type="GO" id="GO:0046872">
    <property type="term" value="F:metal ion binding"/>
    <property type="evidence" value="ECO:0007669"/>
    <property type="project" value="UniProtKB-KW"/>
</dbReference>
<name>A0A1Y5RGQ5_9RHOB</name>
<accession>A0A1Y5RGQ5</accession>
<keyword evidence="1" id="KW-0479">Metal-binding</keyword>
<dbReference type="InterPro" id="IPR058739">
    <property type="entry name" value="NicX"/>
</dbReference>
<dbReference type="PANTHER" id="PTHR34448">
    <property type="entry name" value="AMINOPEPTIDASE"/>
    <property type="match status" value="1"/>
</dbReference>
<dbReference type="RefSeq" id="WP_085877162.1">
    <property type="nucleotide sequence ID" value="NZ_FWFZ01000001.1"/>
</dbReference>
<keyword evidence="2" id="KW-0560">Oxidoreductase</keyword>
<protein>
    <submittedName>
        <fullName evidence="2">2,5-dihydroxypyridine 5,6-dioxygenase</fullName>
        <ecNumber evidence="2">1.13.11.9</ecNumber>
    </submittedName>
</protein>
<dbReference type="EC" id="1.13.11.9" evidence="2"/>
<dbReference type="OrthoDB" id="6918951at2"/>
<evidence type="ECO:0000313" key="3">
    <source>
        <dbReference type="Proteomes" id="UP000193900"/>
    </source>
</evidence>
<dbReference type="AlphaFoldDB" id="A0A1Y5RGQ5"/>
<dbReference type="SUPFAM" id="SSF144052">
    <property type="entry name" value="Thermophilic metalloprotease-like"/>
    <property type="match status" value="1"/>
</dbReference>
<gene>
    <name evidence="2" type="primary">nicX</name>
    <name evidence="2" type="ORF">ROA7023_00236</name>
</gene>
<dbReference type="PANTHER" id="PTHR34448:SF1">
    <property type="entry name" value="BLL6088 PROTEIN"/>
    <property type="match status" value="1"/>
</dbReference>
<dbReference type="Pfam" id="PF26233">
    <property type="entry name" value="NicX"/>
    <property type="match status" value="1"/>
</dbReference>
<keyword evidence="3" id="KW-1185">Reference proteome</keyword>
<dbReference type="GO" id="GO:0047075">
    <property type="term" value="F:2,5-dihydroxypyridine 5,6-dioxygenase activity"/>
    <property type="evidence" value="ECO:0007669"/>
    <property type="project" value="UniProtKB-EC"/>
</dbReference>
<evidence type="ECO:0000313" key="2">
    <source>
        <dbReference type="EMBL" id="SLN15877.1"/>
    </source>
</evidence>
<dbReference type="Proteomes" id="UP000193900">
    <property type="component" value="Unassembled WGS sequence"/>
</dbReference>
<proteinExistence type="predicted"/>
<keyword evidence="2" id="KW-0223">Dioxygenase</keyword>